<evidence type="ECO:0000256" key="1">
    <source>
        <dbReference type="SAM" id="MobiDB-lite"/>
    </source>
</evidence>
<feature type="compositionally biased region" description="Basic and acidic residues" evidence="1">
    <location>
        <begin position="123"/>
        <end position="137"/>
    </location>
</feature>
<feature type="compositionally biased region" description="Acidic residues" evidence="1">
    <location>
        <begin position="733"/>
        <end position="746"/>
    </location>
</feature>
<dbReference type="EMBL" id="CAXAMM010018657">
    <property type="protein sequence ID" value="CAK9043853.1"/>
    <property type="molecule type" value="Genomic_DNA"/>
</dbReference>
<evidence type="ECO:0000256" key="2">
    <source>
        <dbReference type="SAM" id="Phobius"/>
    </source>
</evidence>
<feature type="region of interest" description="Disordered" evidence="1">
    <location>
        <begin position="22"/>
        <end position="147"/>
    </location>
</feature>
<feature type="compositionally biased region" description="Basic and acidic residues" evidence="1">
    <location>
        <begin position="681"/>
        <end position="692"/>
    </location>
</feature>
<feature type="compositionally biased region" description="Basic and acidic residues" evidence="1">
    <location>
        <begin position="28"/>
        <end position="48"/>
    </location>
</feature>
<keyword evidence="2" id="KW-0812">Transmembrane</keyword>
<feature type="non-terminal residue" evidence="3">
    <location>
        <position position="798"/>
    </location>
</feature>
<organism evidence="3 4">
    <name type="scientific">Durusdinium trenchii</name>
    <dbReference type="NCBI Taxonomy" id="1381693"/>
    <lineage>
        <taxon>Eukaryota</taxon>
        <taxon>Sar</taxon>
        <taxon>Alveolata</taxon>
        <taxon>Dinophyceae</taxon>
        <taxon>Suessiales</taxon>
        <taxon>Symbiodiniaceae</taxon>
        <taxon>Durusdinium</taxon>
    </lineage>
</organism>
<name>A0ABP0LY65_9DINO</name>
<keyword evidence="2" id="KW-1133">Transmembrane helix</keyword>
<protein>
    <submittedName>
        <fullName evidence="3">Copia protein</fullName>
    </submittedName>
</protein>
<reference evidence="3 4" key="1">
    <citation type="submission" date="2024-02" db="EMBL/GenBank/DDBJ databases">
        <authorList>
            <person name="Chen Y."/>
            <person name="Shah S."/>
            <person name="Dougan E. K."/>
            <person name="Thang M."/>
            <person name="Chan C."/>
        </authorList>
    </citation>
    <scope>NUCLEOTIDE SEQUENCE [LARGE SCALE GENOMIC DNA]</scope>
</reference>
<sequence length="798" mass="91150">MPALESVFFKYKDEEAEEVKRYAQSREGLAEHEQEIEEARQERERAELQDAAEGLPAPSAPQLDEPNTGIATPPVLAPHPEGRGPGGDVPMVIPPLPWDNEDPVPPEGRILRKLPPPPSAAKVEPESKRVRIEEPSREGASSSASRTAMIERRVERVYVDGQDLYHLDEIIDPEALAIEAEPEEAEELEPGAIPEGLWSDHPLTQTPPQPSAEVDAMARRVEEKRLTGMEVIEKLKPEEADLDVLTTRFVYDWRIKTYVGKDGKKSKRWLRRARLVARDYAVDKRDDVYSPASGQHALRLLPVLFLTAASAEMDYEHTKGKPVIGALDVKDAFLQVPQERPLRIITTMGEYKVLRNLPGQRIGAKAWYEHLRSYLIEQQGFEFDIINPCLGKKGAGEDLGEASIRVQYIGQMKEKFDIEVNMAKEYGEEFSFLKRKYVYTAEGLLVKPGGYAANMVKTFEDYFGPVRRQRIPATADIQDYDGSSTARDGEGARVGQREFEQFREQHIEKGKVMKIAKYLNRLVLVSGLELATGARVEPDLSEEVSYMDKLFYLIMIAAVIFMVWWIRRRFKDLENRIVILENELEAVKYNHISTANEQERVWSMQVDYTQRIHRALIYRGGYVEDHSIRDGLEWDTLKFLEKINRRHEGLHLKVQWDVVNQRRREQGESRIPNRFSIDDPGPPRDDPGDERMLSGETATVELDSGQVVDIPIEYLEIAREVIQAPGTSREPEPSPEGDDEDMEGESTPEQTDPDAWQPEPIEIPESKFAFYNRPYNRADLKARQELAKIEASWYHATR</sequence>
<accession>A0ABP0LY65</accession>
<keyword evidence="2" id="KW-0472">Membrane</keyword>
<evidence type="ECO:0000313" key="3">
    <source>
        <dbReference type="EMBL" id="CAK9043853.1"/>
    </source>
</evidence>
<gene>
    <name evidence="3" type="ORF">SCF082_LOCUS24998</name>
</gene>
<comment type="caution">
    <text evidence="3">The sequence shown here is derived from an EMBL/GenBank/DDBJ whole genome shotgun (WGS) entry which is preliminary data.</text>
</comment>
<dbReference type="Proteomes" id="UP001642464">
    <property type="component" value="Unassembled WGS sequence"/>
</dbReference>
<feature type="transmembrane region" description="Helical" evidence="2">
    <location>
        <begin position="550"/>
        <end position="566"/>
    </location>
</feature>
<feature type="region of interest" description="Disordered" evidence="1">
    <location>
        <begin position="663"/>
        <end position="692"/>
    </location>
</feature>
<proteinExistence type="predicted"/>
<evidence type="ECO:0000313" key="4">
    <source>
        <dbReference type="Proteomes" id="UP001642464"/>
    </source>
</evidence>
<feature type="region of interest" description="Disordered" evidence="1">
    <location>
        <begin position="721"/>
        <end position="764"/>
    </location>
</feature>
<keyword evidence="4" id="KW-1185">Reference proteome</keyword>